<dbReference type="PROSITE" id="PS50088">
    <property type="entry name" value="ANK_REPEAT"/>
    <property type="match status" value="4"/>
</dbReference>
<dbReference type="Pfam" id="PF12796">
    <property type="entry name" value="Ank_2"/>
    <property type="match status" value="3"/>
</dbReference>
<dbReference type="InterPro" id="IPR054471">
    <property type="entry name" value="GPIID_WHD"/>
</dbReference>
<evidence type="ECO:0000259" key="5">
    <source>
        <dbReference type="Pfam" id="PF22939"/>
    </source>
</evidence>
<dbReference type="Pfam" id="PF24883">
    <property type="entry name" value="NPHP3_N"/>
    <property type="match status" value="1"/>
</dbReference>
<dbReference type="InterPro" id="IPR056884">
    <property type="entry name" value="NPHP3-like_N"/>
</dbReference>
<accession>A0A9Q8ZEW7</accession>
<feature type="compositionally biased region" description="Basic and acidic residues" evidence="3">
    <location>
        <begin position="1278"/>
        <end position="1287"/>
    </location>
</feature>
<dbReference type="EMBL" id="CP089279">
    <property type="protein sequence ID" value="USP80732.1"/>
    <property type="molecule type" value="Genomic_DNA"/>
</dbReference>
<dbReference type="Proteomes" id="UP001056012">
    <property type="component" value="Chromosome 6"/>
</dbReference>
<keyword evidence="8" id="KW-1185">Reference proteome</keyword>
<dbReference type="InterPro" id="IPR027417">
    <property type="entry name" value="P-loop_NTPase"/>
</dbReference>
<name>A0A9Q8ZEW7_CURCL</name>
<feature type="repeat" description="ANK" evidence="2">
    <location>
        <begin position="776"/>
        <end position="808"/>
    </location>
</feature>
<feature type="domain" description="GPI inositol-deacylase winged helix" evidence="5">
    <location>
        <begin position="551"/>
        <end position="638"/>
    </location>
</feature>
<feature type="region of interest" description="Disordered" evidence="3">
    <location>
        <begin position="1278"/>
        <end position="1335"/>
    </location>
</feature>
<evidence type="ECO:0000256" key="1">
    <source>
        <dbReference type="ARBA" id="ARBA00022737"/>
    </source>
</evidence>
<dbReference type="PANTHER" id="PTHR10622">
    <property type="entry name" value="HET DOMAIN-CONTAINING PROTEIN"/>
    <property type="match status" value="1"/>
</dbReference>
<evidence type="ECO:0000259" key="6">
    <source>
        <dbReference type="Pfam" id="PF24883"/>
    </source>
</evidence>
<dbReference type="Pfam" id="PF22939">
    <property type="entry name" value="WHD_GPIID"/>
    <property type="match status" value="1"/>
</dbReference>
<protein>
    <submittedName>
        <fullName evidence="7">Uncharacterized protein</fullName>
    </submittedName>
</protein>
<dbReference type="InterPro" id="IPR002110">
    <property type="entry name" value="Ankyrin_rpt"/>
</dbReference>
<dbReference type="Gene3D" id="1.25.40.20">
    <property type="entry name" value="Ankyrin repeat-containing domain"/>
    <property type="match status" value="4"/>
</dbReference>
<dbReference type="Pfam" id="PF06985">
    <property type="entry name" value="HET"/>
    <property type="match status" value="1"/>
</dbReference>
<proteinExistence type="predicted"/>
<sequence>MRLLKAQSNGSFSLVNFQGKELPPYAILSHTWGADGEEVTYEDLGNNTRQEKVGYKKLDFCKSQAAKDDLHYFWIDTCCIDKSSSAELSEAINSMFNWYRKASKCYVYLSDVSTSDSAQGSIAFSRSRWFTRGWTLQELLAPECVQFFSKEGDLIGDKHSRAEEVSQITNIPIEAVQGPDLSRFSVEQRMLWAENRQTTRKEDQVYSLLGICNICMPLLYGEGEDRARRRMKNLLEESEEIKARKLINIQHWLSAPDPSINYQKALKQRQHNTGLWFLEGERYANWKFGGMSYLWLYGIPGCGKTILSSTIIENITQYCDSHSGYAIAYFYFDFNDVQKQDSERMLRSVIVQLSKQVDDIPPSLDALFSSHGNGRRSPALDELLKALCDMLQQYPEVFIILDALDECTQRPELMEVLEEIASWKISNLHLLMTSRQEQEIKSCLEGFVNPQDNICLQRDAVDEDIQLYIRQRLSDDKSLVKWRNDATLRQEIEDTLTRGSKGMFRWAACQLDALAKCLNRSLLRKALKTLPSTLDETYERILNNIDDEYAEYAIRILQWLAFSERPLSLRQIAEVVAIDTSRDPEFDPEEILEDPLDALKICSSLVTITQSHEYLKNSTQIALAHYSVKEFLVSDRIQRGPAARYGLQAAACHNALTMACLGYLNQFQETGAMLKARLRDSELARYSAEFWYQHARKVGARTAEVDQCALRLFSTDNPAYFNWVRIYDPDSPVVMNRGLSILDIPSPLYYASLLGLENLVSMLLAKGADVNGSGGTQDSALRAAITNGHEGTVRILLEAGANVGPDKQSGGALHYAVDKANCTPSLVSMLLEFGAPTSTIDAKNMTPLHYCVERNYSVVAIQLIDAHVPVDVRVHRTGHRIPPRVGTELHQPIQLTSEGIETGLTPLHLAALAGKVEMTKLLLGYNADPNALSDYHETPLHLAFCSNLPGIRYRDIWNMALLARKFSNYLSKLTWDNEKNLIKGKGSYRFLDVRNVLLGHPRTSSNMRDYLGQNPLHYITYGRPDSANWLRKLVLHGADPTCCNLSQQTPLHFASRAGDHESVKALIDLGAKVGQKDDRGLNALHYAARTGNYETMVVILETEEAEKAGLVASKDRNGKNVLHHLFARSREIPIETVHWLLSQGADSLAVDSFENTPLAILVGYRHQAYDIEIARLLLAVTGTALYSNSNGRNLGHLCAGSRACKLDMIRLLHDHVDLTKKDCEGKTALHIMAIRGPLDARNLEYLVDVVGLRVTDKDKHGRSALQYAIERRHGDVKLSEDLESGDKEGEEDESESLKRMHKLMNPSDGKRKRPFSVYSNEDDDDIAPTKHTFWI</sequence>
<evidence type="ECO:0000256" key="3">
    <source>
        <dbReference type="SAM" id="MobiDB-lite"/>
    </source>
</evidence>
<keyword evidence="1" id="KW-0677">Repeat</keyword>
<reference evidence="7" key="1">
    <citation type="submission" date="2021-12" db="EMBL/GenBank/DDBJ databases">
        <title>Curvularia clavata genome.</title>
        <authorList>
            <person name="Cao Y."/>
        </authorList>
    </citation>
    <scope>NUCLEOTIDE SEQUENCE</scope>
    <source>
        <strain evidence="7">Yc1106</strain>
    </source>
</reference>
<evidence type="ECO:0000259" key="4">
    <source>
        <dbReference type="Pfam" id="PF06985"/>
    </source>
</evidence>
<dbReference type="Gene3D" id="3.40.50.300">
    <property type="entry name" value="P-loop containing nucleotide triphosphate hydrolases"/>
    <property type="match status" value="1"/>
</dbReference>
<dbReference type="VEuPathDB" id="FungiDB:yc1106_08006"/>
<evidence type="ECO:0000313" key="8">
    <source>
        <dbReference type="Proteomes" id="UP001056012"/>
    </source>
</evidence>
<keyword evidence="2" id="KW-0040">ANK repeat</keyword>
<feature type="repeat" description="ANK" evidence="2">
    <location>
        <begin position="1046"/>
        <end position="1078"/>
    </location>
</feature>
<dbReference type="SUPFAM" id="SSF52540">
    <property type="entry name" value="P-loop containing nucleoside triphosphate hydrolases"/>
    <property type="match status" value="1"/>
</dbReference>
<feature type="domain" description="Nephrocystin 3-like N-terminal" evidence="6">
    <location>
        <begin position="272"/>
        <end position="435"/>
    </location>
</feature>
<dbReference type="OrthoDB" id="1577640at2759"/>
<gene>
    <name evidence="7" type="ORF">yc1106_08006</name>
</gene>
<dbReference type="PROSITE" id="PS50297">
    <property type="entry name" value="ANK_REP_REGION"/>
    <property type="match status" value="4"/>
</dbReference>
<dbReference type="SMART" id="SM00248">
    <property type="entry name" value="ANK"/>
    <property type="match status" value="11"/>
</dbReference>
<evidence type="ECO:0000256" key="2">
    <source>
        <dbReference type="PROSITE-ProRule" id="PRU00023"/>
    </source>
</evidence>
<feature type="repeat" description="ANK" evidence="2">
    <location>
        <begin position="743"/>
        <end position="775"/>
    </location>
</feature>
<dbReference type="InterPro" id="IPR010730">
    <property type="entry name" value="HET"/>
</dbReference>
<dbReference type="SUPFAM" id="SSF48403">
    <property type="entry name" value="Ankyrin repeat"/>
    <property type="match status" value="2"/>
</dbReference>
<dbReference type="PANTHER" id="PTHR10622:SF11">
    <property type="entry name" value="HET-DOMAIN-CONTAINING PROTEIN"/>
    <property type="match status" value="1"/>
</dbReference>
<feature type="repeat" description="ANK" evidence="2">
    <location>
        <begin position="902"/>
        <end position="934"/>
    </location>
</feature>
<evidence type="ECO:0000313" key="7">
    <source>
        <dbReference type="EMBL" id="USP80732.1"/>
    </source>
</evidence>
<dbReference type="InterPro" id="IPR036770">
    <property type="entry name" value="Ankyrin_rpt-contain_sf"/>
</dbReference>
<organism evidence="7 8">
    <name type="scientific">Curvularia clavata</name>
    <dbReference type="NCBI Taxonomy" id="95742"/>
    <lineage>
        <taxon>Eukaryota</taxon>
        <taxon>Fungi</taxon>
        <taxon>Dikarya</taxon>
        <taxon>Ascomycota</taxon>
        <taxon>Pezizomycotina</taxon>
        <taxon>Dothideomycetes</taxon>
        <taxon>Pleosporomycetidae</taxon>
        <taxon>Pleosporales</taxon>
        <taxon>Pleosporineae</taxon>
        <taxon>Pleosporaceae</taxon>
        <taxon>Curvularia</taxon>
    </lineage>
</organism>
<feature type="domain" description="Heterokaryon incompatibility" evidence="4">
    <location>
        <begin position="25"/>
        <end position="115"/>
    </location>
</feature>